<feature type="domain" description="DUF3131" evidence="1">
    <location>
        <begin position="68"/>
        <end position="430"/>
    </location>
</feature>
<dbReference type="InterPro" id="IPR021478">
    <property type="entry name" value="DUF3131"/>
</dbReference>
<dbReference type="Proteomes" id="UP000024836">
    <property type="component" value="Unassembled WGS sequence"/>
</dbReference>
<dbReference type="Gene3D" id="1.50.10.140">
    <property type="match status" value="1"/>
</dbReference>
<sequence>MPSQVKPSNNRSSYAFMFGLVAAAGFAVATDGWGRFMASTSHIAVQSLGEARHVPTAPRELTAQDMADARVAWRYFEQNTRPETGLVDSVAGFPSGTLWDQGSYLFALLSAKELGLISGYQFDKRVSAFLDTMAVLPLFDGVLPNKAYNTITGEMVDYDNTVSDRGVGWSALDIARLLTAFRVLERRAPEYGAQVRAALSNWQLEKMATAGSLTGAALEGEATVYPQEGRIGYEQYAARAAAMWGLDVSSAISASAIMDWQQIEGVDVPIDRRSSSAFRAITPTLSEPYLLLGLEMGLDSEAQILASRVYDAQWRRYRETGKLTMVSEDHINQAPYFLYSSVFSNGNEWAVVSEDGTQFDALRTVSLKAVFGWDALYDNEYTGMLRDTLSHLASSGGWMAGEFEVDGQKNDVLALNTNGIVLEAIHFMAHGPLWQTN</sequence>
<dbReference type="STRING" id="1461693.ATO10_07732"/>
<dbReference type="EMBL" id="AQQY01000004">
    <property type="protein sequence ID" value="KCV82263.1"/>
    <property type="molecule type" value="Genomic_DNA"/>
</dbReference>
<gene>
    <name evidence="2" type="ORF">ATO10_07732</name>
</gene>
<evidence type="ECO:0000259" key="1">
    <source>
        <dbReference type="Pfam" id="PF11329"/>
    </source>
</evidence>
<protein>
    <recommendedName>
        <fullName evidence="1">DUF3131 domain-containing protein</fullName>
    </recommendedName>
</protein>
<evidence type="ECO:0000313" key="3">
    <source>
        <dbReference type="Proteomes" id="UP000024836"/>
    </source>
</evidence>
<proteinExistence type="predicted"/>
<keyword evidence="3" id="KW-1185">Reference proteome</keyword>
<dbReference type="Pfam" id="PF11329">
    <property type="entry name" value="DUF3131"/>
    <property type="match status" value="1"/>
</dbReference>
<comment type="caution">
    <text evidence="2">The sequence shown here is derived from an EMBL/GenBank/DDBJ whole genome shotgun (WGS) entry which is preliminary data.</text>
</comment>
<dbReference type="eggNOG" id="COG3459">
    <property type="taxonomic scope" value="Bacteria"/>
</dbReference>
<accession>A0A058ZL59</accession>
<name>A0A058ZL59_9RHOB</name>
<organism evidence="2 3">
    <name type="scientific">Actibacterium atlanticum</name>
    <dbReference type="NCBI Taxonomy" id="1461693"/>
    <lineage>
        <taxon>Bacteria</taxon>
        <taxon>Pseudomonadati</taxon>
        <taxon>Pseudomonadota</taxon>
        <taxon>Alphaproteobacteria</taxon>
        <taxon>Rhodobacterales</taxon>
        <taxon>Roseobacteraceae</taxon>
        <taxon>Actibacterium</taxon>
    </lineage>
</organism>
<dbReference type="AlphaFoldDB" id="A0A058ZL59"/>
<dbReference type="OrthoDB" id="9147113at2"/>
<reference evidence="2 3" key="1">
    <citation type="submission" date="2013-04" db="EMBL/GenBank/DDBJ databases">
        <title>Shimia sp. 22II-S11-Z10 Genome Sequencing.</title>
        <authorList>
            <person name="Lai Q."/>
            <person name="Li G."/>
            <person name="Shao Z."/>
        </authorList>
    </citation>
    <scope>NUCLEOTIDE SEQUENCE [LARGE SCALE GENOMIC DNA]</scope>
    <source>
        <strain evidence="3">22II-S11-Z10</strain>
    </source>
</reference>
<evidence type="ECO:0000313" key="2">
    <source>
        <dbReference type="EMBL" id="KCV82263.1"/>
    </source>
</evidence>
<dbReference type="RefSeq" id="WP_051598021.1">
    <property type="nucleotide sequence ID" value="NZ_AQQY01000004.1"/>
</dbReference>